<proteinExistence type="predicted"/>
<evidence type="ECO:0000256" key="1">
    <source>
        <dbReference type="SAM" id="MobiDB-lite"/>
    </source>
</evidence>
<name>A0ABV0Q492_9TELE</name>
<dbReference type="PANTHER" id="PTHR17695">
    <property type="entry name" value="SMALL SUBUNIT PROCESSOME COMPONENT 20 HOMOLOG"/>
    <property type="match status" value="1"/>
</dbReference>
<evidence type="ECO:0000313" key="3">
    <source>
        <dbReference type="EMBL" id="MEQ2190623.1"/>
    </source>
</evidence>
<dbReference type="InterPro" id="IPR052575">
    <property type="entry name" value="SSU_processome_comp_20"/>
</dbReference>
<feature type="compositionally biased region" description="Polar residues" evidence="1">
    <location>
        <begin position="49"/>
        <end position="58"/>
    </location>
</feature>
<feature type="domain" description="U3 small nucleolar RNA-associated protein 20" evidence="2">
    <location>
        <begin position="149"/>
        <end position="260"/>
    </location>
</feature>
<dbReference type="InterPro" id="IPR016024">
    <property type="entry name" value="ARM-type_fold"/>
</dbReference>
<sequence>MNADNEDEAAVEELETSDDEQAMEIDGKAASTDVNMETDATARRENENTPEQAVTSKTAAKAAPKMIPVASGLPQSREELESLIAAIHQTVNDSVLPRLNKCLTAKVRNNLTVMELDQKTLTSSNNEHLVHYFSLQVQRDEEHKAVKSKDVKDEEVVRIPIAFAMVKLMQTLPPHIMEANLPGILIKVCVVLRNRFQEIRDVARGTLVKIIETLGCRYLQYLLREMQGVLVKGYQLLSAVSPTLKSGDLDPCMGMLIGVRTSESQIPVIDILLLCHGLVSQSLPLLTKRDRYARLNMSYLTSETTAALLTCSDTFGCLFREKASAKPPPDPRLPPPSCLLLPPTPKRGGQKAPVSSRTNMHILVDAGLKVTNPIQLSVVSDLPS</sequence>
<protein>
    <recommendedName>
        <fullName evidence="2">U3 small nucleolar RNA-associated protein 20 domain-containing protein</fullName>
    </recommendedName>
</protein>
<feature type="compositionally biased region" description="Acidic residues" evidence="1">
    <location>
        <begin position="1"/>
        <end position="23"/>
    </location>
</feature>
<organism evidence="3 4">
    <name type="scientific">Xenoophorus captivus</name>
    <dbReference type="NCBI Taxonomy" id="1517983"/>
    <lineage>
        <taxon>Eukaryota</taxon>
        <taxon>Metazoa</taxon>
        <taxon>Chordata</taxon>
        <taxon>Craniata</taxon>
        <taxon>Vertebrata</taxon>
        <taxon>Euteleostomi</taxon>
        <taxon>Actinopterygii</taxon>
        <taxon>Neopterygii</taxon>
        <taxon>Teleostei</taxon>
        <taxon>Neoteleostei</taxon>
        <taxon>Acanthomorphata</taxon>
        <taxon>Ovalentaria</taxon>
        <taxon>Atherinomorphae</taxon>
        <taxon>Cyprinodontiformes</taxon>
        <taxon>Goodeidae</taxon>
        <taxon>Xenoophorus</taxon>
    </lineage>
</organism>
<dbReference type="SUPFAM" id="SSF48371">
    <property type="entry name" value="ARM repeat"/>
    <property type="match status" value="1"/>
</dbReference>
<comment type="caution">
    <text evidence="3">The sequence shown here is derived from an EMBL/GenBank/DDBJ whole genome shotgun (WGS) entry which is preliminary data.</text>
</comment>
<dbReference type="EMBL" id="JAHRIN010000125">
    <property type="protein sequence ID" value="MEQ2190623.1"/>
    <property type="molecule type" value="Genomic_DNA"/>
</dbReference>
<dbReference type="PANTHER" id="PTHR17695:SF11">
    <property type="entry name" value="SMALL SUBUNIT PROCESSOME COMPONENT 20 HOMOLOG"/>
    <property type="match status" value="1"/>
</dbReference>
<evidence type="ECO:0000259" key="2">
    <source>
        <dbReference type="Pfam" id="PF20416"/>
    </source>
</evidence>
<dbReference type="Proteomes" id="UP001434883">
    <property type="component" value="Unassembled WGS sequence"/>
</dbReference>
<gene>
    <name evidence="3" type="ORF">XENOCAPTIV_002659</name>
</gene>
<dbReference type="InterPro" id="IPR046523">
    <property type="entry name" value="UTP20_dom"/>
</dbReference>
<keyword evidence="4" id="KW-1185">Reference proteome</keyword>
<evidence type="ECO:0000313" key="4">
    <source>
        <dbReference type="Proteomes" id="UP001434883"/>
    </source>
</evidence>
<dbReference type="Pfam" id="PF20416">
    <property type="entry name" value="UTP20"/>
    <property type="match status" value="1"/>
</dbReference>
<reference evidence="3 4" key="1">
    <citation type="submission" date="2021-06" db="EMBL/GenBank/DDBJ databases">
        <authorList>
            <person name="Palmer J.M."/>
        </authorList>
    </citation>
    <scope>NUCLEOTIDE SEQUENCE [LARGE SCALE GENOMIC DNA]</scope>
    <source>
        <strain evidence="3 4">XC_2019</strain>
        <tissue evidence="3">Muscle</tissue>
    </source>
</reference>
<accession>A0ABV0Q492</accession>
<feature type="region of interest" description="Disordered" evidence="1">
    <location>
        <begin position="1"/>
        <end position="60"/>
    </location>
</feature>